<evidence type="ECO:0000256" key="3">
    <source>
        <dbReference type="ARBA" id="ARBA00022448"/>
    </source>
</evidence>
<keyword evidence="4" id="KW-1003">Cell membrane</keyword>
<feature type="signal peptide" evidence="10">
    <location>
        <begin position="1"/>
        <end position="20"/>
    </location>
</feature>
<keyword evidence="9" id="KW-0472">Membrane</keyword>
<reference evidence="13" key="1">
    <citation type="submission" date="2019-02" db="EMBL/GenBank/DDBJ databases">
        <title>Isolation and identification of novel species under the genus Muribaculum.</title>
        <authorList>
            <person name="Miyake S."/>
            <person name="Ding Y."/>
            <person name="Low A."/>
            <person name="Soh M."/>
            <person name="Seedorf H."/>
        </authorList>
    </citation>
    <scope>NUCLEOTIDE SEQUENCE [LARGE SCALE GENOMIC DNA]</scope>
    <source>
        <strain evidence="13">H5</strain>
    </source>
</reference>
<feature type="domain" description="TonB C-terminal" evidence="11">
    <location>
        <begin position="58"/>
        <end position="147"/>
    </location>
</feature>
<dbReference type="InterPro" id="IPR003538">
    <property type="entry name" value="TonB"/>
</dbReference>
<dbReference type="PANTHER" id="PTHR33446">
    <property type="entry name" value="PROTEIN TONB-RELATED"/>
    <property type="match status" value="1"/>
</dbReference>
<keyword evidence="8" id="KW-1133">Transmembrane helix</keyword>
<dbReference type="InterPro" id="IPR037682">
    <property type="entry name" value="TonB_C"/>
</dbReference>
<evidence type="ECO:0000313" key="13">
    <source>
        <dbReference type="Proteomes" id="UP000297149"/>
    </source>
</evidence>
<dbReference type="GO" id="GO:0031992">
    <property type="term" value="F:energy transducer activity"/>
    <property type="evidence" value="ECO:0007669"/>
    <property type="project" value="InterPro"/>
</dbReference>
<dbReference type="InterPro" id="IPR006260">
    <property type="entry name" value="TonB/TolA_C"/>
</dbReference>
<keyword evidence="7" id="KW-0653">Protein transport</keyword>
<dbReference type="SUPFAM" id="SSF74653">
    <property type="entry name" value="TolA/TonB C-terminal domain"/>
    <property type="match status" value="1"/>
</dbReference>
<sequence length="147" mass="16473">MLRNMTRFILLPLIAAYASAADAQARQRDAGMSEAPKTQVSIDVYEYESVDVHPSFPGGDGAMYRFINRERRYPSQAYRDGIEGRVLCSFVVNEDGTISHISVIKGVEASLDREAVRILTKMPTWDAGMIDETPVPVYCILPIAFRR</sequence>
<dbReference type="Gene3D" id="3.30.1150.10">
    <property type="match status" value="1"/>
</dbReference>
<organism evidence="12 13">
    <name type="scientific">Duncaniella dubosii</name>
    <dbReference type="NCBI Taxonomy" id="2518971"/>
    <lineage>
        <taxon>Bacteria</taxon>
        <taxon>Pseudomonadati</taxon>
        <taxon>Bacteroidota</taxon>
        <taxon>Bacteroidia</taxon>
        <taxon>Bacteroidales</taxon>
        <taxon>Muribaculaceae</taxon>
        <taxon>Duncaniella</taxon>
    </lineage>
</organism>
<evidence type="ECO:0000256" key="1">
    <source>
        <dbReference type="ARBA" id="ARBA00004383"/>
    </source>
</evidence>
<dbReference type="InterPro" id="IPR051045">
    <property type="entry name" value="TonB-dependent_transducer"/>
</dbReference>
<evidence type="ECO:0000256" key="7">
    <source>
        <dbReference type="ARBA" id="ARBA00022927"/>
    </source>
</evidence>
<dbReference type="AlphaFoldDB" id="A0A4P7W6W3"/>
<dbReference type="GO" id="GO:0055085">
    <property type="term" value="P:transmembrane transport"/>
    <property type="evidence" value="ECO:0007669"/>
    <property type="project" value="InterPro"/>
</dbReference>
<evidence type="ECO:0000313" key="12">
    <source>
        <dbReference type="EMBL" id="QCD43310.1"/>
    </source>
</evidence>
<gene>
    <name evidence="12" type="ORF">E7747_14150</name>
</gene>
<dbReference type="GO" id="GO:0015891">
    <property type="term" value="P:siderophore transport"/>
    <property type="evidence" value="ECO:0007669"/>
    <property type="project" value="InterPro"/>
</dbReference>
<evidence type="ECO:0000256" key="9">
    <source>
        <dbReference type="ARBA" id="ARBA00023136"/>
    </source>
</evidence>
<dbReference type="Pfam" id="PF03544">
    <property type="entry name" value="TonB_C"/>
    <property type="match status" value="1"/>
</dbReference>
<protein>
    <submittedName>
        <fullName evidence="12">Energy transducer TonB</fullName>
    </submittedName>
</protein>
<keyword evidence="6" id="KW-0812">Transmembrane</keyword>
<dbReference type="PRINTS" id="PR01374">
    <property type="entry name" value="TONBPROTEIN"/>
</dbReference>
<evidence type="ECO:0000256" key="5">
    <source>
        <dbReference type="ARBA" id="ARBA00022519"/>
    </source>
</evidence>
<keyword evidence="5" id="KW-0997">Cell inner membrane</keyword>
<evidence type="ECO:0000256" key="2">
    <source>
        <dbReference type="ARBA" id="ARBA00006555"/>
    </source>
</evidence>
<dbReference type="KEGG" id="ddb:E7747_14150"/>
<evidence type="ECO:0000256" key="4">
    <source>
        <dbReference type="ARBA" id="ARBA00022475"/>
    </source>
</evidence>
<keyword evidence="10" id="KW-0732">Signal</keyword>
<dbReference type="GO" id="GO:0098797">
    <property type="term" value="C:plasma membrane protein complex"/>
    <property type="evidence" value="ECO:0007669"/>
    <property type="project" value="TreeGrafter"/>
</dbReference>
<dbReference type="GO" id="GO:0015031">
    <property type="term" value="P:protein transport"/>
    <property type="evidence" value="ECO:0007669"/>
    <property type="project" value="UniProtKB-KW"/>
</dbReference>
<keyword evidence="3" id="KW-0813">Transport</keyword>
<dbReference type="PANTHER" id="PTHR33446:SF2">
    <property type="entry name" value="PROTEIN TONB"/>
    <property type="match status" value="1"/>
</dbReference>
<evidence type="ECO:0000256" key="6">
    <source>
        <dbReference type="ARBA" id="ARBA00022692"/>
    </source>
</evidence>
<proteinExistence type="inferred from homology"/>
<dbReference type="NCBIfam" id="TIGR01352">
    <property type="entry name" value="tonB_Cterm"/>
    <property type="match status" value="1"/>
</dbReference>
<evidence type="ECO:0000256" key="10">
    <source>
        <dbReference type="SAM" id="SignalP"/>
    </source>
</evidence>
<dbReference type="PROSITE" id="PS52015">
    <property type="entry name" value="TONB_CTD"/>
    <property type="match status" value="1"/>
</dbReference>
<comment type="similarity">
    <text evidence="2">Belongs to the TonB family.</text>
</comment>
<evidence type="ECO:0000256" key="8">
    <source>
        <dbReference type="ARBA" id="ARBA00022989"/>
    </source>
</evidence>
<feature type="chain" id="PRO_5020930940" evidence="10">
    <location>
        <begin position="21"/>
        <end position="147"/>
    </location>
</feature>
<comment type="subcellular location">
    <subcellularLocation>
        <location evidence="1">Cell inner membrane</location>
        <topology evidence="1">Single-pass membrane protein</topology>
        <orientation evidence="1">Periplasmic side</orientation>
    </subcellularLocation>
</comment>
<dbReference type="EMBL" id="CP039396">
    <property type="protein sequence ID" value="QCD43310.1"/>
    <property type="molecule type" value="Genomic_DNA"/>
</dbReference>
<accession>A0A4P7W6W3</accession>
<dbReference type="Proteomes" id="UP000297149">
    <property type="component" value="Chromosome"/>
</dbReference>
<keyword evidence="13" id="KW-1185">Reference proteome</keyword>
<name>A0A4P7W6W3_9BACT</name>
<dbReference type="GO" id="GO:0030288">
    <property type="term" value="C:outer membrane-bounded periplasmic space"/>
    <property type="evidence" value="ECO:0007669"/>
    <property type="project" value="InterPro"/>
</dbReference>
<evidence type="ECO:0000259" key="11">
    <source>
        <dbReference type="PROSITE" id="PS52015"/>
    </source>
</evidence>